<comment type="caution">
    <text evidence="1">The sequence shown here is derived from an EMBL/GenBank/DDBJ whole genome shotgun (WGS) entry which is preliminary data.</text>
</comment>
<organism evidence="1">
    <name type="scientific">marine sediment metagenome</name>
    <dbReference type="NCBI Taxonomy" id="412755"/>
    <lineage>
        <taxon>unclassified sequences</taxon>
        <taxon>metagenomes</taxon>
        <taxon>ecological metagenomes</taxon>
    </lineage>
</organism>
<gene>
    <name evidence="1" type="ORF">LCGC14_1521960</name>
</gene>
<name>A0A0F9LE13_9ZZZZ</name>
<sequence length="70" mass="8269">MSKKCCGGYKKRCMMMACKKKAMEENNGIYLCREHKSMKLETGEEYTLKDGSTIKFYEPKEDKREESKKK</sequence>
<protein>
    <submittedName>
        <fullName evidence="1">Uncharacterized protein</fullName>
    </submittedName>
</protein>
<reference evidence="1" key="1">
    <citation type="journal article" date="2015" name="Nature">
        <title>Complex archaea that bridge the gap between prokaryotes and eukaryotes.</title>
        <authorList>
            <person name="Spang A."/>
            <person name="Saw J.H."/>
            <person name="Jorgensen S.L."/>
            <person name="Zaremba-Niedzwiedzka K."/>
            <person name="Martijn J."/>
            <person name="Lind A.E."/>
            <person name="van Eijk R."/>
            <person name="Schleper C."/>
            <person name="Guy L."/>
            <person name="Ettema T.J."/>
        </authorList>
    </citation>
    <scope>NUCLEOTIDE SEQUENCE</scope>
</reference>
<proteinExistence type="predicted"/>
<dbReference type="AlphaFoldDB" id="A0A0F9LE13"/>
<evidence type="ECO:0000313" key="1">
    <source>
        <dbReference type="EMBL" id="KKM62415.1"/>
    </source>
</evidence>
<accession>A0A0F9LE13</accession>
<dbReference type="EMBL" id="LAZR01011300">
    <property type="protein sequence ID" value="KKM62415.1"/>
    <property type="molecule type" value="Genomic_DNA"/>
</dbReference>